<gene>
    <name evidence="1" type="ORF">EA660_07375</name>
</gene>
<name>A0A4Q8LDN3_9GAMM</name>
<organism evidence="1 2">
    <name type="scientific">Pseudoxanthomonas winnipegensis</name>
    <dbReference type="NCBI Taxonomy" id="2480810"/>
    <lineage>
        <taxon>Bacteria</taxon>
        <taxon>Pseudomonadati</taxon>
        <taxon>Pseudomonadota</taxon>
        <taxon>Gammaproteobacteria</taxon>
        <taxon>Lysobacterales</taxon>
        <taxon>Lysobacteraceae</taxon>
        <taxon>Pseudoxanthomonas</taxon>
    </lineage>
</organism>
<dbReference type="EMBL" id="SHMC01000002">
    <property type="protein sequence ID" value="TAA27018.1"/>
    <property type="molecule type" value="Genomic_DNA"/>
</dbReference>
<proteinExistence type="predicted"/>
<dbReference type="OrthoDB" id="6039569at2"/>
<comment type="caution">
    <text evidence="1">The sequence shown here is derived from an EMBL/GenBank/DDBJ whole genome shotgun (WGS) entry which is preliminary data.</text>
</comment>
<dbReference type="Proteomes" id="UP000292627">
    <property type="component" value="Unassembled WGS sequence"/>
</dbReference>
<evidence type="ECO:0000313" key="1">
    <source>
        <dbReference type="EMBL" id="TAA27018.1"/>
    </source>
</evidence>
<protein>
    <submittedName>
        <fullName evidence="1">Uncharacterized protein</fullName>
    </submittedName>
</protein>
<accession>A0A4Q8LDN3</accession>
<sequence length="169" mass="18477">MHQSSPYAAAEASYRWIDYRLAYAQVLERHGDPATCLLELFVFRVWLSQFALVRVQGGPLPRRAARGEGTPHPPLWLLSKQAEAAGIAEDAARGALAALLERRFAHYDDAATRARTPDDPLGLEAAAAALAGLLFRQPDPAIVDGLARRARGQYAGIAQAYDDPQPMTW</sequence>
<dbReference type="RefSeq" id="WP_130550869.1">
    <property type="nucleotide sequence ID" value="NZ_SHMC01000002.1"/>
</dbReference>
<dbReference type="AlphaFoldDB" id="A0A4Q8LDN3"/>
<evidence type="ECO:0000313" key="2">
    <source>
        <dbReference type="Proteomes" id="UP000292627"/>
    </source>
</evidence>
<reference evidence="1 2" key="1">
    <citation type="submission" date="2019-02" db="EMBL/GenBank/DDBJ databases">
        <title>WGS of Pseudoxanthomonas species novum from clinical isolates.</title>
        <authorList>
            <person name="Bernier A.-M."/>
            <person name="Bernard K."/>
            <person name="Vachon A."/>
        </authorList>
    </citation>
    <scope>NUCLEOTIDE SEQUENCE [LARGE SCALE GENOMIC DNA]</scope>
    <source>
        <strain evidence="1 2">NML171200</strain>
    </source>
</reference>